<feature type="non-terminal residue" evidence="7">
    <location>
        <position position="132"/>
    </location>
</feature>
<comment type="cofactor">
    <cofactor evidence="5">
        <name>Zn(2+)</name>
        <dbReference type="ChEBI" id="CHEBI:29105"/>
    </cofactor>
    <text evidence="5">Binds 1 zinc ion per subunit.</text>
</comment>
<feature type="non-terminal residue" evidence="7">
    <location>
        <position position="1"/>
    </location>
</feature>
<evidence type="ECO:0000256" key="3">
    <source>
        <dbReference type="ARBA" id="ARBA00023002"/>
    </source>
</evidence>
<dbReference type="AlphaFoldDB" id="A0A1E7ENW2"/>
<reference evidence="7 8" key="1">
    <citation type="submission" date="2016-09" db="EMBL/GenBank/DDBJ databases">
        <title>Extensive genetic diversity and differential bi-allelic expression allows diatom success in the polar Southern Ocean.</title>
        <authorList>
            <consortium name="DOE Joint Genome Institute"/>
            <person name="Mock T."/>
            <person name="Otillar R.P."/>
            <person name="Strauss J."/>
            <person name="Dupont C."/>
            <person name="Frickenhaus S."/>
            <person name="Maumus F."/>
            <person name="Mcmullan M."/>
            <person name="Sanges R."/>
            <person name="Schmutz J."/>
            <person name="Toseland A."/>
            <person name="Valas R."/>
            <person name="Veluchamy A."/>
            <person name="Ward B.J."/>
            <person name="Allen A."/>
            <person name="Barry K."/>
            <person name="Falciatore A."/>
            <person name="Ferrante M."/>
            <person name="Fortunato A.E."/>
            <person name="Gloeckner G."/>
            <person name="Gruber A."/>
            <person name="Hipkin R."/>
            <person name="Janech M."/>
            <person name="Kroth P."/>
            <person name="Leese F."/>
            <person name="Lindquist E."/>
            <person name="Lyon B.R."/>
            <person name="Martin J."/>
            <person name="Mayer C."/>
            <person name="Parker M."/>
            <person name="Quesneville H."/>
            <person name="Raymond J."/>
            <person name="Uhlig C."/>
            <person name="Valentin K.U."/>
            <person name="Worden A.Z."/>
            <person name="Armbrust E.V."/>
            <person name="Bowler C."/>
            <person name="Green B."/>
            <person name="Moulton V."/>
            <person name="Van Oosterhout C."/>
            <person name="Grigoriev I."/>
        </authorList>
    </citation>
    <scope>NUCLEOTIDE SEQUENCE [LARGE SCALE GENOMIC DNA]</scope>
    <source>
        <strain evidence="7 8">CCMP1102</strain>
    </source>
</reference>
<name>A0A1E7ENW2_9STRA</name>
<dbReference type="Gene3D" id="2.170.150.20">
    <property type="entry name" value="Peptide methionine sulfoxide reductase"/>
    <property type="match status" value="1"/>
</dbReference>
<sequence>PVEKTDEEWKEILSPEQYYILRKEGTESPNSSILNKISVEKNGKEDEGTFSCGGCNAALFVADAKFDSGTGWPSFFAPITSSAVDLNTDYKLIVPRTEVTCSQCGGHLGHVFEDGPEITGQRYCMNGAAMNF</sequence>
<protein>
    <recommendedName>
        <fullName evidence="2 5">Peptide-methionine (R)-S-oxide reductase</fullName>
        <ecNumber evidence="2 5">1.8.4.12</ecNumber>
    </recommendedName>
</protein>
<keyword evidence="5" id="KW-0862">Zinc</keyword>
<dbReference type="GO" id="GO:0033743">
    <property type="term" value="F:peptide-methionine (R)-S-oxide reductase activity"/>
    <property type="evidence" value="ECO:0007669"/>
    <property type="project" value="UniProtKB-EC"/>
</dbReference>
<dbReference type="InterPro" id="IPR028427">
    <property type="entry name" value="Met_Sox_Rdtase_MsrB"/>
</dbReference>
<feature type="domain" description="MsrB" evidence="6">
    <location>
        <begin position="6"/>
        <end position="132"/>
    </location>
</feature>
<comment type="catalytic activity">
    <reaction evidence="4 5">
        <text>L-methionyl-[protein] + [thioredoxin]-disulfide + H2O = L-methionyl-(R)-S-oxide-[protein] + [thioredoxin]-dithiol</text>
        <dbReference type="Rhea" id="RHEA:24164"/>
        <dbReference type="Rhea" id="RHEA-COMP:10698"/>
        <dbReference type="Rhea" id="RHEA-COMP:10700"/>
        <dbReference type="Rhea" id="RHEA-COMP:12313"/>
        <dbReference type="Rhea" id="RHEA-COMP:12314"/>
        <dbReference type="ChEBI" id="CHEBI:15377"/>
        <dbReference type="ChEBI" id="CHEBI:16044"/>
        <dbReference type="ChEBI" id="CHEBI:29950"/>
        <dbReference type="ChEBI" id="CHEBI:45764"/>
        <dbReference type="ChEBI" id="CHEBI:50058"/>
        <dbReference type="EC" id="1.8.4.12"/>
    </reaction>
</comment>
<evidence type="ECO:0000256" key="2">
    <source>
        <dbReference type="ARBA" id="ARBA00012499"/>
    </source>
</evidence>
<dbReference type="GO" id="GO:0030091">
    <property type="term" value="P:protein repair"/>
    <property type="evidence" value="ECO:0007669"/>
    <property type="project" value="InterPro"/>
</dbReference>
<dbReference type="NCBIfam" id="TIGR00357">
    <property type="entry name" value="peptide-methionine (R)-S-oxide reductase MsrB"/>
    <property type="match status" value="1"/>
</dbReference>
<evidence type="ECO:0000256" key="4">
    <source>
        <dbReference type="ARBA" id="ARBA00048488"/>
    </source>
</evidence>
<gene>
    <name evidence="7" type="ORF">FRACYDRAFT_164064</name>
</gene>
<proteinExistence type="inferred from homology"/>
<dbReference type="PANTHER" id="PTHR10173">
    <property type="entry name" value="METHIONINE SULFOXIDE REDUCTASE"/>
    <property type="match status" value="1"/>
</dbReference>
<dbReference type="GO" id="GO:0005737">
    <property type="term" value="C:cytoplasm"/>
    <property type="evidence" value="ECO:0007669"/>
    <property type="project" value="TreeGrafter"/>
</dbReference>
<dbReference type="InterPro" id="IPR002579">
    <property type="entry name" value="Met_Sox_Rdtase_MsrB_dom"/>
</dbReference>
<keyword evidence="8" id="KW-1185">Reference proteome</keyword>
<dbReference type="SUPFAM" id="SSF51316">
    <property type="entry name" value="Mss4-like"/>
    <property type="match status" value="1"/>
</dbReference>
<dbReference type="Proteomes" id="UP000095751">
    <property type="component" value="Unassembled WGS sequence"/>
</dbReference>
<evidence type="ECO:0000256" key="5">
    <source>
        <dbReference type="RuleBase" id="RU365044"/>
    </source>
</evidence>
<evidence type="ECO:0000313" key="8">
    <source>
        <dbReference type="Proteomes" id="UP000095751"/>
    </source>
</evidence>
<dbReference type="OrthoDB" id="44061at2759"/>
<dbReference type="PROSITE" id="PS51790">
    <property type="entry name" value="MSRB"/>
    <property type="match status" value="1"/>
</dbReference>
<evidence type="ECO:0000313" key="7">
    <source>
        <dbReference type="EMBL" id="OEU07516.1"/>
    </source>
</evidence>
<keyword evidence="5" id="KW-0479">Metal-binding</keyword>
<dbReference type="EC" id="1.8.4.12" evidence="2 5"/>
<dbReference type="PANTHER" id="PTHR10173:SF52">
    <property type="entry name" value="METHIONINE-R-SULFOXIDE REDUCTASE B1"/>
    <property type="match status" value="1"/>
</dbReference>
<organism evidence="7 8">
    <name type="scientific">Fragilariopsis cylindrus CCMP1102</name>
    <dbReference type="NCBI Taxonomy" id="635003"/>
    <lineage>
        <taxon>Eukaryota</taxon>
        <taxon>Sar</taxon>
        <taxon>Stramenopiles</taxon>
        <taxon>Ochrophyta</taxon>
        <taxon>Bacillariophyta</taxon>
        <taxon>Bacillariophyceae</taxon>
        <taxon>Bacillariophycidae</taxon>
        <taxon>Bacillariales</taxon>
        <taxon>Bacillariaceae</taxon>
        <taxon>Fragilariopsis</taxon>
    </lineage>
</organism>
<evidence type="ECO:0000256" key="1">
    <source>
        <dbReference type="ARBA" id="ARBA00007174"/>
    </source>
</evidence>
<accession>A0A1E7ENW2</accession>
<dbReference type="EMBL" id="KV784385">
    <property type="protein sequence ID" value="OEU07516.1"/>
    <property type="molecule type" value="Genomic_DNA"/>
</dbReference>
<dbReference type="GO" id="GO:0006979">
    <property type="term" value="P:response to oxidative stress"/>
    <property type="evidence" value="ECO:0007669"/>
    <property type="project" value="InterPro"/>
</dbReference>
<dbReference type="InterPro" id="IPR011057">
    <property type="entry name" value="Mss4-like_sf"/>
</dbReference>
<keyword evidence="3 5" id="KW-0560">Oxidoreductase</keyword>
<evidence type="ECO:0000259" key="6">
    <source>
        <dbReference type="PROSITE" id="PS51790"/>
    </source>
</evidence>
<dbReference type="KEGG" id="fcy:FRACYDRAFT_164064"/>
<dbReference type="InParanoid" id="A0A1E7ENW2"/>
<comment type="similarity">
    <text evidence="1 5">Belongs to the MsrB Met sulfoxide reductase family.</text>
</comment>
<dbReference type="Pfam" id="PF01641">
    <property type="entry name" value="SelR"/>
    <property type="match status" value="1"/>
</dbReference>
<dbReference type="GO" id="GO:0046872">
    <property type="term" value="F:metal ion binding"/>
    <property type="evidence" value="ECO:0007669"/>
    <property type="project" value="UniProtKB-KW"/>
</dbReference>